<evidence type="ECO:0000313" key="5">
    <source>
        <dbReference type="Proteomes" id="UP000439591"/>
    </source>
</evidence>
<feature type="transmembrane region" description="Helical" evidence="1">
    <location>
        <begin position="20"/>
        <end position="41"/>
    </location>
</feature>
<dbReference type="EMBL" id="CACSIK010000001">
    <property type="protein sequence ID" value="CAA0090289.1"/>
    <property type="molecule type" value="Genomic_DNA"/>
</dbReference>
<gene>
    <name evidence="2" type="ORF">IHBHHGIJ_01985</name>
    <name evidence="3" type="ORF">KFEGEMFD_01587</name>
</gene>
<dbReference type="InterPro" id="IPR018676">
    <property type="entry name" value="DUF2149"/>
</dbReference>
<evidence type="ECO:0000256" key="1">
    <source>
        <dbReference type="SAM" id="Phobius"/>
    </source>
</evidence>
<accession>A0A5S9P312</accession>
<reference evidence="4 5" key="1">
    <citation type="submission" date="2019-11" db="EMBL/GenBank/DDBJ databases">
        <authorList>
            <person name="Holert J."/>
        </authorList>
    </citation>
    <scope>NUCLEOTIDE SEQUENCE [LARGE SCALE GENOMIC DNA]</scope>
    <source>
        <strain evidence="3">BC3_2A</strain>
        <strain evidence="2">SB11_1A</strain>
    </source>
</reference>
<dbReference type="RefSeq" id="WP_159268580.1">
    <property type="nucleotide sequence ID" value="NZ_CACSIK010000001.1"/>
</dbReference>
<sequence>MDKWRHSDFLESDEDPLGPMANLIDIILVFACGLIAALVSLSPDLQQHFNTAQMQKDISLGKELPTVPQTMKDKISSGSGYESLGQVYRDPETGKLILIGE</sequence>
<keyword evidence="1" id="KW-0812">Transmembrane</keyword>
<protein>
    <recommendedName>
        <fullName evidence="6">DUF2149 domain-containing protein</fullName>
    </recommendedName>
</protein>
<name>A0A5S9P312_9GAMM</name>
<evidence type="ECO:0000313" key="4">
    <source>
        <dbReference type="Proteomes" id="UP000435877"/>
    </source>
</evidence>
<keyword evidence="1" id="KW-1133">Transmembrane helix</keyword>
<organism evidence="3 5">
    <name type="scientific">Zhongshania aliphaticivorans</name>
    <dbReference type="NCBI Taxonomy" id="1470434"/>
    <lineage>
        <taxon>Bacteria</taxon>
        <taxon>Pseudomonadati</taxon>
        <taxon>Pseudomonadota</taxon>
        <taxon>Gammaproteobacteria</taxon>
        <taxon>Cellvibrionales</taxon>
        <taxon>Spongiibacteraceae</taxon>
        <taxon>Zhongshania</taxon>
    </lineage>
</organism>
<dbReference type="Proteomes" id="UP000435877">
    <property type="component" value="Unassembled WGS sequence"/>
</dbReference>
<keyword evidence="4" id="KW-1185">Reference proteome</keyword>
<dbReference type="Pfam" id="PF09919">
    <property type="entry name" value="DUF2149"/>
    <property type="match status" value="1"/>
</dbReference>
<dbReference type="AlphaFoldDB" id="A0A5S9P312"/>
<dbReference type="EMBL" id="CACSIM010000002">
    <property type="protein sequence ID" value="CAA0097703.1"/>
    <property type="molecule type" value="Genomic_DNA"/>
</dbReference>
<dbReference type="Proteomes" id="UP000439591">
    <property type="component" value="Unassembled WGS sequence"/>
</dbReference>
<evidence type="ECO:0000313" key="3">
    <source>
        <dbReference type="EMBL" id="CAA0097703.1"/>
    </source>
</evidence>
<evidence type="ECO:0008006" key="6">
    <source>
        <dbReference type="Google" id="ProtNLM"/>
    </source>
</evidence>
<proteinExistence type="predicted"/>
<keyword evidence="1" id="KW-0472">Membrane</keyword>
<evidence type="ECO:0000313" key="2">
    <source>
        <dbReference type="EMBL" id="CAA0090289.1"/>
    </source>
</evidence>
<dbReference type="OrthoDB" id="8756620at2"/>